<keyword evidence="2 10" id="KW-0479">Metal-binding</keyword>
<dbReference type="GO" id="GO:0003924">
    <property type="term" value="F:GTPase activity"/>
    <property type="evidence" value="ECO:0007669"/>
    <property type="project" value="InterPro"/>
</dbReference>
<keyword evidence="1" id="KW-0519">Myristate</keyword>
<keyword evidence="8" id="KW-0449">Lipoprotein</keyword>
<dbReference type="EMBL" id="ASPP01013311">
    <property type="protein sequence ID" value="ETO19757.1"/>
    <property type="molecule type" value="Genomic_DNA"/>
</dbReference>
<comment type="caution">
    <text evidence="11">The sequence shown here is derived from an EMBL/GenBank/DDBJ whole genome shotgun (WGS) entry which is preliminary data.</text>
</comment>
<dbReference type="PROSITE" id="PS51882">
    <property type="entry name" value="G_ALPHA"/>
    <property type="match status" value="1"/>
</dbReference>
<name>X6N369_RETFI</name>
<dbReference type="AlphaFoldDB" id="X6N369"/>
<proteinExistence type="predicted"/>
<gene>
    <name evidence="11" type="ORF">RFI_17473</name>
</gene>
<evidence type="ECO:0000256" key="6">
    <source>
        <dbReference type="ARBA" id="ARBA00023139"/>
    </source>
</evidence>
<keyword evidence="6" id="KW-0564">Palmitate</keyword>
<protein>
    <submittedName>
        <fullName evidence="11">Guanine nucleotide-binding protein G(K) subunit alpha</fullName>
    </submittedName>
</protein>
<sequence length="189" mass="22548">MEYFFNKVKQVMKENYEPIHDDVLRAKVRTTGIMERTYDINDAFISIYDVGGQRNERKKWIHCFTGVTAVIYVAALNHYKQVLFEDEERNAMHESLDLFANLCSSKWFRTVPMILFLNKDDLFKESLRDGISLSCCFNIEVQIFDNCYRQALEFVRIQYVKCDVRNNDNNSDQKPICRIFPVSFFFFFF</sequence>
<evidence type="ECO:0000256" key="1">
    <source>
        <dbReference type="ARBA" id="ARBA00022707"/>
    </source>
</evidence>
<organism evidence="11 12">
    <name type="scientific">Reticulomyxa filosa</name>
    <dbReference type="NCBI Taxonomy" id="46433"/>
    <lineage>
        <taxon>Eukaryota</taxon>
        <taxon>Sar</taxon>
        <taxon>Rhizaria</taxon>
        <taxon>Retaria</taxon>
        <taxon>Foraminifera</taxon>
        <taxon>Monothalamids</taxon>
        <taxon>Reticulomyxidae</taxon>
        <taxon>Reticulomyxa</taxon>
    </lineage>
</organism>
<dbReference type="PANTHER" id="PTHR10218">
    <property type="entry name" value="GTP-BINDING PROTEIN ALPHA SUBUNIT"/>
    <property type="match status" value="1"/>
</dbReference>
<dbReference type="Pfam" id="PF00503">
    <property type="entry name" value="G-alpha"/>
    <property type="match status" value="1"/>
</dbReference>
<dbReference type="GO" id="GO:0001664">
    <property type="term" value="F:G protein-coupled receptor binding"/>
    <property type="evidence" value="ECO:0007669"/>
    <property type="project" value="TreeGrafter"/>
</dbReference>
<dbReference type="SMART" id="SM00275">
    <property type="entry name" value="G_alpha"/>
    <property type="match status" value="1"/>
</dbReference>
<dbReference type="SUPFAM" id="SSF47895">
    <property type="entry name" value="Transducin (alpha subunit), insertion domain"/>
    <property type="match status" value="1"/>
</dbReference>
<evidence type="ECO:0000256" key="9">
    <source>
        <dbReference type="PIRSR" id="PIRSR601019-1"/>
    </source>
</evidence>
<keyword evidence="4 10" id="KW-0460">Magnesium</keyword>
<feature type="binding site" evidence="9">
    <location>
        <begin position="118"/>
        <end position="121"/>
    </location>
    <ligand>
        <name>GTP</name>
        <dbReference type="ChEBI" id="CHEBI:37565"/>
    </ligand>
</feature>
<dbReference type="GO" id="GO:0031683">
    <property type="term" value="F:G-protein beta/gamma-subunit complex binding"/>
    <property type="evidence" value="ECO:0007669"/>
    <property type="project" value="InterPro"/>
</dbReference>
<dbReference type="GO" id="GO:0046872">
    <property type="term" value="F:metal ion binding"/>
    <property type="evidence" value="ECO:0007669"/>
    <property type="project" value="UniProtKB-KW"/>
</dbReference>
<accession>X6N369</accession>
<dbReference type="InterPro" id="IPR011025">
    <property type="entry name" value="GproteinA_insert"/>
</dbReference>
<feature type="binding site" evidence="10">
    <location>
        <position position="30"/>
    </location>
    <ligand>
        <name>Mg(2+)</name>
        <dbReference type="ChEBI" id="CHEBI:18420"/>
    </ligand>
</feature>
<dbReference type="PANTHER" id="PTHR10218:SF302">
    <property type="entry name" value="GUANINE NUCLEOTIDE-BINDING PROTEIN ALPHA-5 SUBUNIT"/>
    <property type="match status" value="1"/>
</dbReference>
<dbReference type="OrthoDB" id="5817230at2759"/>
<evidence type="ECO:0000256" key="3">
    <source>
        <dbReference type="ARBA" id="ARBA00022741"/>
    </source>
</evidence>
<evidence type="ECO:0000256" key="7">
    <source>
        <dbReference type="ARBA" id="ARBA00023224"/>
    </source>
</evidence>
<dbReference type="FunFam" id="3.40.50.300:FF:003800">
    <property type="entry name" value="Guanine nucleotide-binding protein G(k) subunit alpha"/>
    <property type="match status" value="1"/>
</dbReference>
<keyword evidence="3 9" id="KW-0547">Nucleotide-binding</keyword>
<evidence type="ECO:0000256" key="5">
    <source>
        <dbReference type="ARBA" id="ARBA00023134"/>
    </source>
</evidence>
<feature type="binding site" evidence="9">
    <location>
        <begin position="49"/>
        <end position="53"/>
    </location>
    <ligand>
        <name>GTP</name>
        <dbReference type="ChEBI" id="CHEBI:37565"/>
    </ligand>
</feature>
<keyword evidence="12" id="KW-1185">Reference proteome</keyword>
<evidence type="ECO:0000256" key="4">
    <source>
        <dbReference type="ARBA" id="ARBA00022842"/>
    </source>
</evidence>
<dbReference type="PRINTS" id="PR00318">
    <property type="entry name" value="GPROTEINA"/>
</dbReference>
<feature type="binding site" evidence="9">
    <location>
        <begin position="24"/>
        <end position="30"/>
    </location>
    <ligand>
        <name>GTP</name>
        <dbReference type="ChEBI" id="CHEBI:37565"/>
    </ligand>
</feature>
<dbReference type="GO" id="GO:0005525">
    <property type="term" value="F:GTP binding"/>
    <property type="evidence" value="ECO:0007669"/>
    <property type="project" value="UniProtKB-KW"/>
</dbReference>
<dbReference type="GO" id="GO:0005737">
    <property type="term" value="C:cytoplasm"/>
    <property type="evidence" value="ECO:0007669"/>
    <property type="project" value="TreeGrafter"/>
</dbReference>
<dbReference type="GO" id="GO:0005834">
    <property type="term" value="C:heterotrimeric G-protein complex"/>
    <property type="evidence" value="ECO:0007669"/>
    <property type="project" value="TreeGrafter"/>
</dbReference>
<dbReference type="GO" id="GO:0007188">
    <property type="term" value="P:adenylate cyclase-modulating G protein-coupled receptor signaling pathway"/>
    <property type="evidence" value="ECO:0007669"/>
    <property type="project" value="TreeGrafter"/>
</dbReference>
<reference evidence="11 12" key="1">
    <citation type="journal article" date="2013" name="Curr. Biol.">
        <title>The Genome of the Foraminiferan Reticulomyxa filosa.</title>
        <authorList>
            <person name="Glockner G."/>
            <person name="Hulsmann N."/>
            <person name="Schleicher M."/>
            <person name="Noegel A.A."/>
            <person name="Eichinger L."/>
            <person name="Gallinger C."/>
            <person name="Pawlowski J."/>
            <person name="Sierra R."/>
            <person name="Euteneuer U."/>
            <person name="Pillet L."/>
            <person name="Moustafa A."/>
            <person name="Platzer M."/>
            <person name="Groth M."/>
            <person name="Szafranski K."/>
            <person name="Schliwa M."/>
        </authorList>
    </citation>
    <scope>NUCLEOTIDE SEQUENCE [LARGE SCALE GENOMIC DNA]</scope>
</reference>
<keyword evidence="5 9" id="KW-0342">GTP-binding</keyword>
<dbReference type="Gene3D" id="3.40.50.300">
    <property type="entry name" value="P-loop containing nucleotide triphosphate hydrolases"/>
    <property type="match status" value="1"/>
</dbReference>
<evidence type="ECO:0000313" key="12">
    <source>
        <dbReference type="Proteomes" id="UP000023152"/>
    </source>
</evidence>
<evidence type="ECO:0000256" key="2">
    <source>
        <dbReference type="ARBA" id="ARBA00022723"/>
    </source>
</evidence>
<dbReference type="InterPro" id="IPR001019">
    <property type="entry name" value="Gprotein_alpha_su"/>
</dbReference>
<dbReference type="SUPFAM" id="SSF52540">
    <property type="entry name" value="P-loop containing nucleoside triphosphate hydrolases"/>
    <property type="match status" value="1"/>
</dbReference>
<evidence type="ECO:0000313" key="11">
    <source>
        <dbReference type="EMBL" id="ETO19757.1"/>
    </source>
</evidence>
<evidence type="ECO:0000256" key="10">
    <source>
        <dbReference type="PIRSR" id="PIRSR601019-2"/>
    </source>
</evidence>
<dbReference type="InterPro" id="IPR027417">
    <property type="entry name" value="P-loop_NTPase"/>
</dbReference>
<keyword evidence="7" id="KW-0807">Transducer</keyword>
<dbReference type="Proteomes" id="UP000023152">
    <property type="component" value="Unassembled WGS sequence"/>
</dbReference>
<evidence type="ECO:0000256" key="8">
    <source>
        <dbReference type="ARBA" id="ARBA00023288"/>
    </source>
</evidence>